<evidence type="ECO:0000256" key="5">
    <source>
        <dbReference type="ARBA" id="ARBA00012513"/>
    </source>
</evidence>
<evidence type="ECO:0000256" key="22">
    <source>
        <dbReference type="SAM" id="MobiDB-lite"/>
    </source>
</evidence>
<keyword evidence="7" id="KW-0963">Cytoplasm</keyword>
<reference evidence="24" key="2">
    <citation type="submission" date="2025-09" db="UniProtKB">
        <authorList>
            <consortium name="Ensembl"/>
        </authorList>
    </citation>
    <scope>IDENTIFICATION</scope>
</reference>
<dbReference type="GO" id="GO:0005737">
    <property type="term" value="C:cytoplasm"/>
    <property type="evidence" value="ECO:0007669"/>
    <property type="project" value="TreeGrafter"/>
</dbReference>
<dbReference type="PROSITE" id="PS50011">
    <property type="entry name" value="PROTEIN_KINASE_DOM"/>
    <property type="match status" value="1"/>
</dbReference>
<evidence type="ECO:0000256" key="8">
    <source>
        <dbReference type="ARBA" id="ARBA00022527"/>
    </source>
</evidence>
<feature type="compositionally biased region" description="Basic and acidic residues" evidence="22">
    <location>
        <begin position="91"/>
        <end position="126"/>
    </location>
</feature>
<dbReference type="GO" id="GO:0005694">
    <property type="term" value="C:chromosome"/>
    <property type="evidence" value="ECO:0007669"/>
    <property type="project" value="UniProtKB-SubCell"/>
</dbReference>
<protein>
    <recommendedName>
        <fullName evidence="19">Serine/threonine-protein kinase haspin</fullName>
        <ecNumber evidence="5">2.7.11.1</ecNumber>
    </recommendedName>
    <alternativeName>
        <fullName evidence="20">Germ cell-specific gene 2 protein</fullName>
    </alternativeName>
</protein>
<dbReference type="InterPro" id="IPR011009">
    <property type="entry name" value="Kinase-like_dom_sf"/>
</dbReference>
<feature type="compositionally biased region" description="Gly residues" evidence="22">
    <location>
        <begin position="20"/>
        <end position="37"/>
    </location>
</feature>
<evidence type="ECO:0000256" key="6">
    <source>
        <dbReference type="ARBA" id="ARBA00022454"/>
    </source>
</evidence>
<comment type="cofactor">
    <cofactor evidence="1">
        <name>Mg(2+)</name>
        <dbReference type="ChEBI" id="CHEBI:18420"/>
    </cofactor>
</comment>
<comment type="function">
    <text evidence="18">Serine/threonine-protein kinase that phosphorylates histone H3 at 'Thr-3' (H3T3ph) during mitosis. May act through H3T3ph to both position and modulate activation of AURKB and other components of the chromosomal passenger complex (CPC) at centromeres to ensure proper chromatid cohesion, metaphase alignment and normal progression through the cell cycle.</text>
</comment>
<dbReference type="InterPro" id="IPR017441">
    <property type="entry name" value="Protein_kinase_ATP_BS"/>
</dbReference>
<evidence type="ECO:0000256" key="4">
    <source>
        <dbReference type="ARBA" id="ARBA00004286"/>
    </source>
</evidence>
<reference evidence="24" key="1">
    <citation type="submission" date="2025-08" db="UniProtKB">
        <authorList>
            <consortium name="Ensembl"/>
        </authorList>
    </citation>
    <scope>IDENTIFICATION</scope>
</reference>
<comment type="subcellular location">
    <subcellularLocation>
        <location evidence="4">Chromosome</location>
    </subcellularLocation>
    <subcellularLocation>
        <location evidence="3">Cytoplasm</location>
        <location evidence="3">Cytoskeleton</location>
        <location evidence="3">Spindle</location>
    </subcellularLocation>
    <subcellularLocation>
        <location evidence="2">Nucleus</location>
    </subcellularLocation>
</comment>
<keyword evidence="8" id="KW-0723">Serine/threonine-protein kinase</keyword>
<evidence type="ECO:0000256" key="3">
    <source>
        <dbReference type="ARBA" id="ARBA00004186"/>
    </source>
</evidence>
<evidence type="ECO:0000259" key="23">
    <source>
        <dbReference type="PROSITE" id="PS50011"/>
    </source>
</evidence>
<keyword evidence="15" id="KW-0539">Nucleus</keyword>
<evidence type="ECO:0000313" key="25">
    <source>
        <dbReference type="Proteomes" id="UP000694545"/>
    </source>
</evidence>
<dbReference type="InterPro" id="IPR024604">
    <property type="entry name" value="GSG2_C"/>
</dbReference>
<dbReference type="GO" id="GO:0005819">
    <property type="term" value="C:spindle"/>
    <property type="evidence" value="ECO:0007669"/>
    <property type="project" value="UniProtKB-SubCell"/>
</dbReference>
<evidence type="ECO:0000256" key="11">
    <source>
        <dbReference type="ARBA" id="ARBA00022741"/>
    </source>
</evidence>
<dbReference type="Pfam" id="PF12330">
    <property type="entry name" value="Haspin_kinase"/>
    <property type="match status" value="1"/>
</dbReference>
<evidence type="ECO:0000256" key="10">
    <source>
        <dbReference type="ARBA" id="ARBA00022679"/>
    </source>
</evidence>
<keyword evidence="14" id="KW-0206">Cytoskeleton</keyword>
<evidence type="ECO:0000256" key="20">
    <source>
        <dbReference type="ARBA" id="ARBA00081741"/>
    </source>
</evidence>
<keyword evidence="25" id="KW-1185">Reference proteome</keyword>
<feature type="domain" description="Protein kinase" evidence="23">
    <location>
        <begin position="621"/>
        <end position="936"/>
    </location>
</feature>
<dbReference type="CTD" id="83903"/>
<evidence type="ECO:0000313" key="24">
    <source>
        <dbReference type="Ensembl" id="ENSVKKP00000018560.1"/>
    </source>
</evidence>
<feature type="compositionally biased region" description="Polar residues" evidence="22">
    <location>
        <begin position="263"/>
        <end position="272"/>
    </location>
</feature>
<evidence type="ECO:0000256" key="14">
    <source>
        <dbReference type="ARBA" id="ARBA00023212"/>
    </source>
</evidence>
<name>A0A8D2L8Y1_VARKO</name>
<dbReference type="PANTHER" id="PTHR24419">
    <property type="entry name" value="INTERLEUKIN-1 RECEPTOR-ASSOCIATED KINASE"/>
    <property type="match status" value="1"/>
</dbReference>
<gene>
    <name evidence="24" type="primary">HASPIN</name>
</gene>
<evidence type="ECO:0000256" key="21">
    <source>
        <dbReference type="PROSITE-ProRule" id="PRU10141"/>
    </source>
</evidence>
<dbReference type="SUPFAM" id="SSF56112">
    <property type="entry name" value="Protein kinase-like (PK-like)"/>
    <property type="match status" value="1"/>
</dbReference>
<dbReference type="GO" id="GO:0005634">
    <property type="term" value="C:nucleus"/>
    <property type="evidence" value="ECO:0007669"/>
    <property type="project" value="UniProtKB-SubCell"/>
</dbReference>
<dbReference type="AlphaFoldDB" id="A0A8D2L8Y1"/>
<dbReference type="GO" id="GO:1901991">
    <property type="term" value="P:negative regulation of mitotic cell cycle phase transition"/>
    <property type="evidence" value="ECO:0007669"/>
    <property type="project" value="UniProtKB-ARBA"/>
</dbReference>
<feature type="compositionally biased region" description="Basic residues" evidence="22">
    <location>
        <begin position="144"/>
        <end position="155"/>
    </location>
</feature>
<dbReference type="KEGG" id="vko:123023441"/>
<proteinExistence type="predicted"/>
<evidence type="ECO:0000256" key="16">
    <source>
        <dbReference type="ARBA" id="ARBA00047899"/>
    </source>
</evidence>
<keyword evidence="6" id="KW-0158">Chromosome</keyword>
<evidence type="ECO:0000256" key="7">
    <source>
        <dbReference type="ARBA" id="ARBA00022490"/>
    </source>
</evidence>
<dbReference type="GO" id="GO:0035556">
    <property type="term" value="P:intracellular signal transduction"/>
    <property type="evidence" value="ECO:0007669"/>
    <property type="project" value="TreeGrafter"/>
</dbReference>
<evidence type="ECO:0000256" key="2">
    <source>
        <dbReference type="ARBA" id="ARBA00004123"/>
    </source>
</evidence>
<feature type="region of interest" description="Disordered" evidence="22">
    <location>
        <begin position="306"/>
        <end position="333"/>
    </location>
</feature>
<keyword evidence="13 21" id="KW-0067">ATP-binding</keyword>
<keyword evidence="12" id="KW-0418">Kinase</keyword>
<dbReference type="EC" id="2.7.11.1" evidence="5"/>
<feature type="binding site" evidence="21">
    <location>
        <position position="648"/>
    </location>
    <ligand>
        <name>ATP</name>
        <dbReference type="ChEBI" id="CHEBI:30616"/>
    </ligand>
</feature>
<dbReference type="FunFam" id="3.30.200.20:FF:000409">
    <property type="entry name" value="serine/threonine-protein kinase haspin"/>
    <property type="match status" value="1"/>
</dbReference>
<feature type="compositionally biased region" description="Low complexity" evidence="22">
    <location>
        <begin position="38"/>
        <end position="47"/>
    </location>
</feature>
<evidence type="ECO:0000256" key="12">
    <source>
        <dbReference type="ARBA" id="ARBA00022777"/>
    </source>
</evidence>
<organism evidence="24 25">
    <name type="scientific">Varanus komodoensis</name>
    <name type="common">Komodo dragon</name>
    <dbReference type="NCBI Taxonomy" id="61221"/>
    <lineage>
        <taxon>Eukaryota</taxon>
        <taxon>Metazoa</taxon>
        <taxon>Chordata</taxon>
        <taxon>Craniata</taxon>
        <taxon>Vertebrata</taxon>
        <taxon>Euteleostomi</taxon>
        <taxon>Lepidosauria</taxon>
        <taxon>Squamata</taxon>
        <taxon>Bifurcata</taxon>
        <taxon>Unidentata</taxon>
        <taxon>Episquamata</taxon>
        <taxon>Toxicofera</taxon>
        <taxon>Anguimorpha</taxon>
        <taxon>Paleoanguimorpha</taxon>
        <taxon>Varanoidea</taxon>
        <taxon>Varanidae</taxon>
        <taxon>Varanus</taxon>
    </lineage>
</organism>
<dbReference type="SMART" id="SM00220">
    <property type="entry name" value="S_TKc"/>
    <property type="match status" value="1"/>
</dbReference>
<dbReference type="GO" id="GO:0072354">
    <property type="term" value="F:histone H3T3 kinase activity"/>
    <property type="evidence" value="ECO:0007669"/>
    <property type="project" value="TreeGrafter"/>
</dbReference>
<feature type="region of interest" description="Disordered" evidence="22">
    <location>
        <begin position="242"/>
        <end position="272"/>
    </location>
</feature>
<dbReference type="PROSITE" id="PS00107">
    <property type="entry name" value="PROTEIN_KINASE_ATP"/>
    <property type="match status" value="1"/>
</dbReference>
<feature type="compositionally biased region" description="Polar residues" evidence="22">
    <location>
        <begin position="58"/>
        <end position="69"/>
    </location>
</feature>
<feature type="compositionally biased region" description="Polar residues" evidence="22">
    <location>
        <begin position="443"/>
        <end position="452"/>
    </location>
</feature>
<dbReference type="GO" id="GO:0000278">
    <property type="term" value="P:mitotic cell cycle"/>
    <property type="evidence" value="ECO:0007669"/>
    <property type="project" value="TreeGrafter"/>
</dbReference>
<feature type="region of interest" description="Disordered" evidence="22">
    <location>
        <begin position="428"/>
        <end position="455"/>
    </location>
</feature>
<evidence type="ECO:0000256" key="18">
    <source>
        <dbReference type="ARBA" id="ARBA00053811"/>
    </source>
</evidence>
<dbReference type="Ensembl" id="ENSVKKT00000019023.1">
    <property type="protein sequence ID" value="ENSVKKP00000018560.1"/>
    <property type="gene ID" value="ENSVKKG00000012635.1"/>
</dbReference>
<evidence type="ECO:0000256" key="9">
    <source>
        <dbReference type="ARBA" id="ARBA00022553"/>
    </source>
</evidence>
<dbReference type="Proteomes" id="UP000694545">
    <property type="component" value="Unplaced"/>
</dbReference>
<evidence type="ECO:0000256" key="17">
    <source>
        <dbReference type="ARBA" id="ARBA00048679"/>
    </source>
</evidence>
<dbReference type="OrthoDB" id="21018at2759"/>
<dbReference type="FunFam" id="1.10.510.10:FF:000401">
    <property type="entry name" value="serine/threonine-protein kinase haspin"/>
    <property type="match status" value="1"/>
</dbReference>
<evidence type="ECO:0000256" key="13">
    <source>
        <dbReference type="ARBA" id="ARBA00022840"/>
    </source>
</evidence>
<dbReference type="GeneID" id="123023441"/>
<sequence length="936" mass="104067">MEKPRPTLVRTYSGLRGKQGRGAGARRGGGPGPGPAGGLRRLPRPALWVSPRIDPKQLFNTSSSGEVTTSSSSPSRDDDSDFLSPRRRLREKPLRVKDVKQEERGKQGREQPKENWDPNRASDTHPKAGGGASDLWPPTPLRRNVTHRHRARRPLARGQIGQLPPLLCSTPQPPCLTPQVVERDWAGEKEGGGSVLQGSRPPSCLLCSQGSFPQEEDFYGTCDYVLSELSLLKMDGDAQEMGGSLEQFGQDSSRSRQRKYSHVDSQAGSRMQLSQLSCTPVQSHFPGQLCKNWSKTGASLGNQEQLTTHLGSSSSSPNTDDGQALSISPKSNIASLSPSRGALQLQARMCDGKIALSNPKDAIPLPAKRQQISVPLVELNGTFSEELIELDQSSPQFQPVVLLDNQVVPNWLATHSSRKQASGYCFEKKDTSQSDSPCALPGRSSTRNTSQVVPAGTTGKKSCIMGFSSSRWRQHRKLEQIRHKKNLGWKQQTNSFLQGPMEDDLPLSLSPDSTLKNSGLWRRIRASLSLHKKKKILSEAESFNSSIAGTPVKSHLAEPSKIPFTQKLGYSICPTSSMVLLSSMTSFFSPEVALTDAEKVYGECQQRGPIPFEDCISSEKMQKCEKIGEGVFGEVFRTEGEQGAVALKIIPIEGSNRVNGEPQKTFSEILPEIIISKELSLLAEEKVNQTSGFIRLYSVHCVQGAYPEPLLSAWDEYHRLRESENDRPDFFGDQQLFMVLEFEFGGTDLENMRHQQLNSVAVAKSLLQQVTASLAVAEEALRFEHRDLHWGNVLVRKTRLKDVSITLNGETRLLPTQGYLVNIIDYTFSRLERDGLTVYCDLSTDTEVFQGQGDYQFDIYRQMREENANNWAGYSPHSNVLWLHYLADKLLKEVTYKRRPKTSSMKQTEKQLKLFSEEVLGFRSATDLLNASTLFQ</sequence>
<evidence type="ECO:0000256" key="1">
    <source>
        <dbReference type="ARBA" id="ARBA00001946"/>
    </source>
</evidence>
<dbReference type="GO" id="GO:0005524">
    <property type="term" value="F:ATP binding"/>
    <property type="evidence" value="ECO:0007669"/>
    <property type="project" value="UniProtKB-UniRule"/>
</dbReference>
<dbReference type="SMART" id="SM01331">
    <property type="entry name" value="DUF3635"/>
    <property type="match status" value="1"/>
</dbReference>
<dbReference type="RefSeq" id="XP_044286143.1">
    <property type="nucleotide sequence ID" value="XM_044430208.1"/>
</dbReference>
<dbReference type="PANTHER" id="PTHR24419:SF18">
    <property type="entry name" value="SERINE_THREONINE-PROTEIN KINASE HASPIN"/>
    <property type="match status" value="1"/>
</dbReference>
<feature type="region of interest" description="Disordered" evidence="22">
    <location>
        <begin position="1"/>
        <end position="172"/>
    </location>
</feature>
<dbReference type="InterPro" id="IPR000719">
    <property type="entry name" value="Prot_kinase_dom"/>
</dbReference>
<comment type="catalytic activity">
    <reaction evidence="16">
        <text>L-threonyl-[protein] + ATP = O-phospho-L-threonyl-[protein] + ADP + H(+)</text>
        <dbReference type="Rhea" id="RHEA:46608"/>
        <dbReference type="Rhea" id="RHEA-COMP:11060"/>
        <dbReference type="Rhea" id="RHEA-COMP:11605"/>
        <dbReference type="ChEBI" id="CHEBI:15378"/>
        <dbReference type="ChEBI" id="CHEBI:30013"/>
        <dbReference type="ChEBI" id="CHEBI:30616"/>
        <dbReference type="ChEBI" id="CHEBI:61977"/>
        <dbReference type="ChEBI" id="CHEBI:456216"/>
        <dbReference type="EC" id="2.7.11.1"/>
    </reaction>
</comment>
<accession>A0A8D2L8Y1</accession>
<dbReference type="OMA" id="RAAPWIS"/>
<evidence type="ECO:0000256" key="19">
    <source>
        <dbReference type="ARBA" id="ARBA00069281"/>
    </source>
</evidence>
<dbReference type="Gene3D" id="1.10.510.10">
    <property type="entry name" value="Transferase(Phosphotransferase) domain 1"/>
    <property type="match status" value="1"/>
</dbReference>
<keyword evidence="10" id="KW-0808">Transferase</keyword>
<keyword evidence="11 21" id="KW-0547">Nucleotide-binding</keyword>
<keyword evidence="9" id="KW-0597">Phosphoprotein</keyword>
<evidence type="ECO:0000256" key="15">
    <source>
        <dbReference type="ARBA" id="ARBA00023242"/>
    </source>
</evidence>
<comment type="catalytic activity">
    <reaction evidence="17">
        <text>L-seryl-[protein] + ATP = O-phospho-L-seryl-[protein] + ADP + H(+)</text>
        <dbReference type="Rhea" id="RHEA:17989"/>
        <dbReference type="Rhea" id="RHEA-COMP:9863"/>
        <dbReference type="Rhea" id="RHEA-COMP:11604"/>
        <dbReference type="ChEBI" id="CHEBI:15378"/>
        <dbReference type="ChEBI" id="CHEBI:29999"/>
        <dbReference type="ChEBI" id="CHEBI:30616"/>
        <dbReference type="ChEBI" id="CHEBI:83421"/>
        <dbReference type="ChEBI" id="CHEBI:456216"/>
        <dbReference type="EC" id="2.7.11.1"/>
    </reaction>
</comment>
<dbReference type="GO" id="GO:0051276">
    <property type="term" value="P:chromosome organization"/>
    <property type="evidence" value="ECO:0007669"/>
    <property type="project" value="UniProtKB-ARBA"/>
</dbReference>
<dbReference type="Gene3D" id="3.30.200.20">
    <property type="entry name" value="Phosphorylase Kinase, domain 1"/>
    <property type="match status" value="1"/>
</dbReference>